<reference evidence="13" key="1">
    <citation type="submission" date="2016-10" db="EMBL/GenBank/DDBJ databases">
        <authorList>
            <person name="Varghese N."/>
        </authorList>
    </citation>
    <scope>NUCLEOTIDE SEQUENCE [LARGE SCALE GENOMIC DNA]</scope>
    <source>
        <strain evidence="13">DSM 17980</strain>
    </source>
</reference>
<dbReference type="GO" id="GO:0044205">
    <property type="term" value="P:'de novo' UMP biosynthetic process"/>
    <property type="evidence" value="ECO:0007669"/>
    <property type="project" value="UniProtKB-UniRule"/>
</dbReference>
<dbReference type="Pfam" id="PF00215">
    <property type="entry name" value="OMPdecase"/>
    <property type="match status" value="1"/>
</dbReference>
<feature type="active site" description="Proton donor" evidence="7">
    <location>
        <position position="77"/>
    </location>
</feature>
<proteinExistence type="inferred from homology"/>
<evidence type="ECO:0000256" key="2">
    <source>
        <dbReference type="ARBA" id="ARBA00004861"/>
    </source>
</evidence>
<dbReference type="UniPathway" id="UPA00070">
    <property type="reaction ID" value="UER00120"/>
</dbReference>
<dbReference type="PROSITE" id="PS00156">
    <property type="entry name" value="OMPDECASE"/>
    <property type="match status" value="1"/>
</dbReference>
<gene>
    <name evidence="7" type="primary">pyrF</name>
    <name evidence="12" type="ORF">SAMN05421543_10452</name>
</gene>
<protein>
    <recommendedName>
        <fullName evidence="7">Orotidine 5'-phosphate decarboxylase</fullName>
        <ecNumber evidence="7">4.1.1.23</ecNumber>
    </recommendedName>
    <alternativeName>
        <fullName evidence="7">OMP decarboxylase</fullName>
        <shortName evidence="7">OMPDCase</shortName>
        <shortName evidence="7">OMPdecase</shortName>
    </alternativeName>
</protein>
<keyword evidence="5 7" id="KW-0456">Lyase</keyword>
<organism evidence="12 13">
    <name type="scientific">Alicyclobacillus macrosporangiidus</name>
    <dbReference type="NCBI Taxonomy" id="392015"/>
    <lineage>
        <taxon>Bacteria</taxon>
        <taxon>Bacillati</taxon>
        <taxon>Bacillota</taxon>
        <taxon>Bacilli</taxon>
        <taxon>Bacillales</taxon>
        <taxon>Alicyclobacillaceae</taxon>
        <taxon>Alicyclobacillus</taxon>
    </lineage>
</organism>
<evidence type="ECO:0000256" key="3">
    <source>
        <dbReference type="ARBA" id="ARBA00022793"/>
    </source>
</evidence>
<comment type="catalytic activity">
    <reaction evidence="6 7 10">
        <text>orotidine 5'-phosphate + H(+) = UMP + CO2</text>
        <dbReference type="Rhea" id="RHEA:11596"/>
        <dbReference type="ChEBI" id="CHEBI:15378"/>
        <dbReference type="ChEBI" id="CHEBI:16526"/>
        <dbReference type="ChEBI" id="CHEBI:57538"/>
        <dbReference type="ChEBI" id="CHEBI:57865"/>
        <dbReference type="EC" id="4.1.1.23"/>
    </reaction>
</comment>
<keyword evidence="3 7" id="KW-0210">Decarboxylase</keyword>
<dbReference type="InterPro" id="IPR011060">
    <property type="entry name" value="RibuloseP-bd_barrel"/>
</dbReference>
<comment type="subunit">
    <text evidence="7">Homodimer.</text>
</comment>
<evidence type="ECO:0000256" key="5">
    <source>
        <dbReference type="ARBA" id="ARBA00023239"/>
    </source>
</evidence>
<dbReference type="CDD" id="cd04725">
    <property type="entry name" value="OMP_decarboxylase_like"/>
    <property type="match status" value="1"/>
</dbReference>
<evidence type="ECO:0000256" key="6">
    <source>
        <dbReference type="ARBA" id="ARBA00049157"/>
    </source>
</evidence>
<evidence type="ECO:0000256" key="10">
    <source>
        <dbReference type="RuleBase" id="RU000512"/>
    </source>
</evidence>
<dbReference type="InterPro" id="IPR001754">
    <property type="entry name" value="OMPdeCOase_dom"/>
</dbReference>
<dbReference type="EMBL" id="FPBV01000004">
    <property type="protein sequence ID" value="SFU57195.1"/>
    <property type="molecule type" value="Genomic_DNA"/>
</dbReference>
<dbReference type="Proteomes" id="UP000183508">
    <property type="component" value="Unassembled WGS sequence"/>
</dbReference>
<evidence type="ECO:0000313" key="13">
    <source>
        <dbReference type="Proteomes" id="UP000183508"/>
    </source>
</evidence>
<dbReference type="AlphaFoldDB" id="A0A1I7H913"/>
<feature type="active site" description="For OMPdecase activity" evidence="8">
    <location>
        <position position="75"/>
    </location>
</feature>
<evidence type="ECO:0000256" key="4">
    <source>
        <dbReference type="ARBA" id="ARBA00022975"/>
    </source>
</evidence>
<keyword evidence="4 7" id="KW-0665">Pyrimidine biosynthesis</keyword>
<dbReference type="GO" id="GO:0005829">
    <property type="term" value="C:cytosol"/>
    <property type="evidence" value="ECO:0007669"/>
    <property type="project" value="TreeGrafter"/>
</dbReference>
<dbReference type="Gene3D" id="3.20.20.70">
    <property type="entry name" value="Aldolase class I"/>
    <property type="match status" value="1"/>
</dbReference>
<evidence type="ECO:0000256" key="1">
    <source>
        <dbReference type="ARBA" id="ARBA00002356"/>
    </source>
</evidence>
<accession>A0A1I7H913</accession>
<dbReference type="InterPro" id="IPR014732">
    <property type="entry name" value="OMPdecase"/>
</dbReference>
<feature type="binding site" evidence="7 9">
    <location>
        <position position="233"/>
    </location>
    <ligand>
        <name>substrate</name>
    </ligand>
</feature>
<dbReference type="NCBIfam" id="TIGR01740">
    <property type="entry name" value="pyrF"/>
    <property type="match status" value="1"/>
</dbReference>
<dbReference type="NCBIfam" id="NF001273">
    <property type="entry name" value="PRK00230.1"/>
    <property type="match status" value="1"/>
</dbReference>
<name>A0A1I7H913_9BACL</name>
<comment type="function">
    <text evidence="1 7">Catalyzes the decarboxylation of orotidine 5'-monophosphate (OMP) to uridine 5'-monophosphate (UMP).</text>
</comment>
<feature type="binding site" evidence="7 9">
    <location>
        <position position="48"/>
    </location>
    <ligand>
        <name>substrate</name>
    </ligand>
</feature>
<feature type="binding site" evidence="7 9">
    <location>
        <position position="139"/>
    </location>
    <ligand>
        <name>substrate</name>
    </ligand>
</feature>
<dbReference type="SMART" id="SM00934">
    <property type="entry name" value="OMPdecase"/>
    <property type="match status" value="1"/>
</dbReference>
<feature type="active site" description="For OMPdecase activity" evidence="8">
    <location>
        <position position="77"/>
    </location>
</feature>
<dbReference type="EC" id="4.1.1.23" evidence="7"/>
<dbReference type="GO" id="GO:0006207">
    <property type="term" value="P:'de novo' pyrimidine nucleobase biosynthetic process"/>
    <property type="evidence" value="ECO:0007669"/>
    <property type="project" value="InterPro"/>
</dbReference>
<feature type="binding site" evidence="7">
    <location>
        <begin position="75"/>
        <end position="84"/>
    </location>
    <ligand>
        <name>substrate</name>
    </ligand>
</feature>
<feature type="binding site" evidence="7 9">
    <location>
        <position position="212"/>
    </location>
    <ligand>
        <name>substrate</name>
    </ligand>
</feature>
<sequence length="255" mass="26593">MSQALQALLCEPRYDGVRRATYVALDVPTWTQAEALVHRFGAAVDGYKVGLELFFGDGPTALSALRSMGKRVFLDVKLHDIPNTVAGALRAIARFEVEMVNVHASGGPAMLTAAREALDRAAEASGVVRPLLVAVTVLTSLGASDLDALGWTGPQAEPGALAERWAGLAVRCGLDGVVASALEARRIRACAPPGFEIVVPGTRPAGAPRHDQVRSLTPGEAMKAGATRLVLGRAVTRADDPLSALAAVWVEMAGA</sequence>
<dbReference type="RefSeq" id="WP_245783842.1">
    <property type="nucleotide sequence ID" value="NZ_FPBV01000004.1"/>
</dbReference>
<dbReference type="InterPro" id="IPR018089">
    <property type="entry name" value="OMPdecase_AS"/>
</dbReference>
<dbReference type="PANTHER" id="PTHR32119:SF2">
    <property type="entry name" value="OROTIDINE 5'-PHOSPHATE DECARBOXYLASE"/>
    <property type="match status" value="1"/>
</dbReference>
<dbReference type="InterPro" id="IPR013785">
    <property type="entry name" value="Aldolase_TIM"/>
</dbReference>
<evidence type="ECO:0000256" key="8">
    <source>
        <dbReference type="PIRSR" id="PIRSR614732-1"/>
    </source>
</evidence>
<dbReference type="GO" id="GO:0004590">
    <property type="term" value="F:orotidine-5'-phosphate decarboxylase activity"/>
    <property type="evidence" value="ECO:0007669"/>
    <property type="project" value="UniProtKB-UniRule"/>
</dbReference>
<dbReference type="eggNOG" id="COG0284">
    <property type="taxonomic scope" value="Bacteria"/>
</dbReference>
<evidence type="ECO:0000259" key="11">
    <source>
        <dbReference type="SMART" id="SM00934"/>
    </source>
</evidence>
<evidence type="ECO:0000256" key="9">
    <source>
        <dbReference type="PIRSR" id="PIRSR614732-2"/>
    </source>
</evidence>
<keyword evidence="13" id="KW-1185">Reference proteome</keyword>
<comment type="pathway">
    <text evidence="2 7 10">Pyrimidine metabolism; UMP biosynthesis via de novo pathway; UMP from orotate: step 2/2.</text>
</comment>
<dbReference type="STRING" id="392015.SAMN05421543_10452"/>
<dbReference type="InterPro" id="IPR047596">
    <property type="entry name" value="OMPdecase_bac"/>
</dbReference>
<feature type="active site" description="For OMPdecase activity" evidence="8">
    <location>
        <position position="80"/>
    </location>
</feature>
<evidence type="ECO:0000313" key="12">
    <source>
        <dbReference type="EMBL" id="SFU57195.1"/>
    </source>
</evidence>
<dbReference type="PANTHER" id="PTHR32119">
    <property type="entry name" value="OROTIDINE 5'-PHOSPHATE DECARBOXYLASE"/>
    <property type="match status" value="1"/>
</dbReference>
<dbReference type="HAMAP" id="MF_01200_B">
    <property type="entry name" value="OMPdecase_type1_B"/>
    <property type="match status" value="1"/>
</dbReference>
<evidence type="ECO:0000256" key="7">
    <source>
        <dbReference type="HAMAP-Rule" id="MF_01200"/>
    </source>
</evidence>
<feature type="binding site" evidence="7 9">
    <location>
        <position position="232"/>
    </location>
    <ligand>
        <name>substrate</name>
    </ligand>
</feature>
<feature type="binding site" evidence="7 9">
    <location>
        <position position="203"/>
    </location>
    <ligand>
        <name>substrate</name>
    </ligand>
</feature>
<comment type="similarity">
    <text evidence="7">Belongs to the OMP decarboxylase family. Type 1 subfamily.</text>
</comment>
<feature type="binding site" evidence="7 9">
    <location>
        <position position="26"/>
    </location>
    <ligand>
        <name>substrate</name>
    </ligand>
</feature>
<dbReference type="SUPFAM" id="SSF51366">
    <property type="entry name" value="Ribulose-phoshate binding barrel"/>
    <property type="match status" value="1"/>
</dbReference>
<feature type="domain" description="Orotidine 5'-phosphate decarboxylase" evidence="11">
    <location>
        <begin position="20"/>
        <end position="248"/>
    </location>
</feature>